<dbReference type="OMA" id="MVKCGFI"/>
<dbReference type="GO" id="GO:0008270">
    <property type="term" value="F:zinc ion binding"/>
    <property type="evidence" value="ECO:0007669"/>
    <property type="project" value="InterPro"/>
</dbReference>
<feature type="binding site" evidence="5">
    <location>
        <position position="230"/>
    </location>
    <ligand>
        <name>a divalent metal cation</name>
        <dbReference type="ChEBI" id="CHEBI:60240"/>
        <label>2</label>
    </ligand>
</feature>
<dbReference type="PANTHER" id="PTHR10819:SF3">
    <property type="entry name" value="PHOSPHOTRIESTERASE-RELATED PROTEIN"/>
    <property type="match status" value="1"/>
</dbReference>
<evidence type="ECO:0000313" key="8">
    <source>
        <dbReference type="RefSeq" id="XP_026487245.2"/>
    </source>
</evidence>
<evidence type="ECO:0000256" key="6">
    <source>
        <dbReference type="PROSITE-ProRule" id="PRU00679"/>
    </source>
</evidence>
<dbReference type="PANTHER" id="PTHR10819">
    <property type="entry name" value="PHOSPHOTRIESTERASE-RELATED"/>
    <property type="match status" value="1"/>
</dbReference>
<feature type="binding site" evidence="5">
    <location>
        <position position="169"/>
    </location>
    <ligand>
        <name>a divalent metal cation</name>
        <dbReference type="ChEBI" id="CHEBI:60240"/>
        <label>2</label>
    </ligand>
</feature>
<sequence length="350" mass="39892">MTYKIQTVLGDVTPEKLGITLPHEHLAMNFSHFYRKPPKILANIFDLNMTLETIGYIRQYPYSSQHNLFLNDRNANDAVLQDVELYRKCGGGCIVENTTEGLERDVEFYKRISKKTGVKIVAGTGYYIADMQSCDSLHATKENLYDHMLKELTEGYEDYHTVKAGFIGEIASVWPLRDFERKAILAAGEVQAQVGCGVSFHPHRVPEAPFEIIRLYLEAGGKVHKAVMSHLDRTLLDSEKLLEFSELGTYCQFDLFGTEVSFYQLNIDTDMPSDSQRLDMICKLLNEGKAERILMSHDIHTKHRLTSYGGHGYSHILTNIIPRMKSKGMSQEVIDNITIHNPAKWLEIQQ</sequence>
<dbReference type="RefSeq" id="XP_026487245.2">
    <property type="nucleotide sequence ID" value="XM_026631460.2"/>
</dbReference>
<keyword evidence="3" id="KW-0378">Hydrolase</keyword>
<keyword evidence="2 5" id="KW-0479">Metal-binding</keyword>
<name>A0A8B8HRJ7_VANTA</name>
<proteinExistence type="inferred from homology"/>
<evidence type="ECO:0000256" key="4">
    <source>
        <dbReference type="ARBA" id="ARBA00029607"/>
    </source>
</evidence>
<reference evidence="8" key="1">
    <citation type="submission" date="2025-08" db="UniProtKB">
        <authorList>
            <consortium name="RefSeq"/>
        </authorList>
    </citation>
    <scope>IDENTIFICATION</scope>
    <source>
        <tissue evidence="8">Whole body</tissue>
    </source>
</reference>
<keyword evidence="7" id="KW-1185">Reference proteome</keyword>
<dbReference type="GeneID" id="113394226"/>
<dbReference type="SUPFAM" id="SSF51556">
    <property type="entry name" value="Metallo-dependent hydrolases"/>
    <property type="match status" value="1"/>
</dbReference>
<evidence type="ECO:0000256" key="5">
    <source>
        <dbReference type="PIRSR" id="PIRSR601559-52"/>
    </source>
</evidence>
<gene>
    <name evidence="8" type="primary">LOC113394226</name>
</gene>
<feature type="binding site" evidence="5">
    <location>
        <position position="169"/>
    </location>
    <ligand>
        <name>a divalent metal cation</name>
        <dbReference type="ChEBI" id="CHEBI:60240"/>
        <label>1</label>
    </ligand>
</feature>
<dbReference type="Pfam" id="PF02126">
    <property type="entry name" value="PTE"/>
    <property type="match status" value="1"/>
</dbReference>
<dbReference type="Proteomes" id="UP001652626">
    <property type="component" value="Chromosome 16"/>
</dbReference>
<dbReference type="AlphaFoldDB" id="A0A8B8HRJ7"/>
<organism evidence="7 8">
    <name type="scientific">Vanessa tameamea</name>
    <name type="common">Kamehameha butterfly</name>
    <dbReference type="NCBI Taxonomy" id="334116"/>
    <lineage>
        <taxon>Eukaryota</taxon>
        <taxon>Metazoa</taxon>
        <taxon>Ecdysozoa</taxon>
        <taxon>Arthropoda</taxon>
        <taxon>Hexapoda</taxon>
        <taxon>Insecta</taxon>
        <taxon>Pterygota</taxon>
        <taxon>Neoptera</taxon>
        <taxon>Endopterygota</taxon>
        <taxon>Lepidoptera</taxon>
        <taxon>Glossata</taxon>
        <taxon>Ditrysia</taxon>
        <taxon>Papilionoidea</taxon>
        <taxon>Nymphalidae</taxon>
        <taxon>Nymphalinae</taxon>
        <taxon>Vanessa</taxon>
    </lineage>
</organism>
<comment type="similarity">
    <text evidence="6">Belongs to the metallo-dependent hydrolases superfamily. Phosphotriesterase family.</text>
</comment>
<dbReference type="Gene3D" id="3.20.20.140">
    <property type="entry name" value="Metal-dependent hydrolases"/>
    <property type="match status" value="1"/>
</dbReference>
<dbReference type="InterPro" id="IPR017947">
    <property type="entry name" value="AryldialkylPase_Zn-BS"/>
</dbReference>
<comment type="caution">
    <text evidence="6">Lacks conserved residue(s) required for the propagation of feature annotation.</text>
</comment>
<feature type="binding site" evidence="5">
    <location>
        <position position="25"/>
    </location>
    <ligand>
        <name>a divalent metal cation</name>
        <dbReference type="ChEBI" id="CHEBI:60240"/>
        <label>1</label>
    </ligand>
</feature>
<evidence type="ECO:0000256" key="1">
    <source>
        <dbReference type="ARBA" id="ARBA00020475"/>
    </source>
</evidence>
<feature type="binding site" evidence="5">
    <location>
        <position position="201"/>
    </location>
    <ligand>
        <name>a divalent metal cation</name>
        <dbReference type="ChEBI" id="CHEBI:60240"/>
        <label>2</label>
    </ligand>
</feature>
<protein>
    <recommendedName>
        <fullName evidence="1">Phosphotriesterase-related protein</fullName>
    </recommendedName>
    <alternativeName>
        <fullName evidence="4">Parathion hydrolase-related protein</fullName>
    </alternativeName>
</protein>
<accession>A0A8B8HRJ7</accession>
<dbReference type="InterPro" id="IPR001559">
    <property type="entry name" value="Phosphotriesterase"/>
</dbReference>
<comment type="cofactor">
    <cofactor evidence="5">
        <name>a divalent metal cation</name>
        <dbReference type="ChEBI" id="CHEBI:60240"/>
    </cofactor>
    <text evidence="5">Binds 2 divalent metal cations per subunit.</text>
</comment>
<evidence type="ECO:0000313" key="7">
    <source>
        <dbReference type="Proteomes" id="UP001652626"/>
    </source>
</evidence>
<feature type="binding site" evidence="5">
    <location>
        <position position="23"/>
    </location>
    <ligand>
        <name>a divalent metal cation</name>
        <dbReference type="ChEBI" id="CHEBI:60240"/>
        <label>1</label>
    </ligand>
</feature>
<feature type="binding site" evidence="5">
    <location>
        <position position="298"/>
    </location>
    <ligand>
        <name>a divalent metal cation</name>
        <dbReference type="ChEBI" id="CHEBI:60240"/>
        <label>1</label>
    </ligand>
</feature>
<dbReference type="PROSITE" id="PS01322">
    <property type="entry name" value="PHOSPHOTRIESTERASE_1"/>
    <property type="match status" value="1"/>
</dbReference>
<evidence type="ECO:0000256" key="3">
    <source>
        <dbReference type="ARBA" id="ARBA00022801"/>
    </source>
</evidence>
<dbReference type="InterPro" id="IPR032466">
    <property type="entry name" value="Metal_Hydrolase"/>
</dbReference>
<dbReference type="PROSITE" id="PS51347">
    <property type="entry name" value="PHOSPHOTRIESTERASE_2"/>
    <property type="match status" value="1"/>
</dbReference>
<dbReference type="OrthoDB" id="9998343at2759"/>
<dbReference type="GO" id="GO:0016788">
    <property type="term" value="F:hydrolase activity, acting on ester bonds"/>
    <property type="evidence" value="ECO:0007669"/>
    <property type="project" value="InterPro"/>
</dbReference>
<evidence type="ECO:0000256" key="2">
    <source>
        <dbReference type="ARBA" id="ARBA00022723"/>
    </source>
</evidence>